<evidence type="ECO:0000313" key="1">
    <source>
        <dbReference type="EMBL" id="CAD8832796.1"/>
    </source>
</evidence>
<accession>A0A7S0ZUG7</accession>
<dbReference type="AlphaFoldDB" id="A0A7S0ZUG7"/>
<proteinExistence type="predicted"/>
<gene>
    <name evidence="1" type="ORF">NSCI0253_LOCUS7144</name>
</gene>
<dbReference type="EMBL" id="HBFQ01010202">
    <property type="protein sequence ID" value="CAD8832796.1"/>
    <property type="molecule type" value="Transcribed_RNA"/>
</dbReference>
<sequence>MRPPLKKRPPRRLVGSSLMQACFHMVNSSFCVSRLWGQLSFHGLESSTTLFILRGGVSEFITAVPHKSSLCLLSSSSEVFKVLTTISTVEAVSLGVSVVCAFPICAVGGRLLRWEMHLDRGLILACSLDNTSFLLNPRVD</sequence>
<protein>
    <submittedName>
        <fullName evidence="1">Uncharacterized protein</fullName>
    </submittedName>
</protein>
<reference evidence="1" key="1">
    <citation type="submission" date="2021-01" db="EMBL/GenBank/DDBJ databases">
        <authorList>
            <person name="Corre E."/>
            <person name="Pelletier E."/>
            <person name="Niang G."/>
            <person name="Scheremetjew M."/>
            <person name="Finn R."/>
            <person name="Kale V."/>
            <person name="Holt S."/>
            <person name="Cochrane G."/>
            <person name="Meng A."/>
            <person name="Brown T."/>
            <person name="Cohen L."/>
        </authorList>
    </citation>
    <scope>NUCLEOTIDE SEQUENCE</scope>
</reference>
<name>A0A7S0ZUG7_NOCSC</name>
<organism evidence="1">
    <name type="scientific">Noctiluca scintillans</name>
    <name type="common">Sea sparkle</name>
    <name type="synonym">Red tide dinoflagellate</name>
    <dbReference type="NCBI Taxonomy" id="2966"/>
    <lineage>
        <taxon>Eukaryota</taxon>
        <taxon>Sar</taxon>
        <taxon>Alveolata</taxon>
        <taxon>Dinophyceae</taxon>
        <taxon>Noctilucales</taxon>
        <taxon>Noctilucaceae</taxon>
        <taxon>Noctiluca</taxon>
    </lineage>
</organism>